<keyword evidence="8 14" id="KW-0915">Sodium</keyword>
<feature type="transmembrane region" description="Helical" evidence="14">
    <location>
        <begin position="77"/>
        <end position="95"/>
    </location>
</feature>
<dbReference type="GO" id="GO:0031402">
    <property type="term" value="F:sodium ion binding"/>
    <property type="evidence" value="ECO:0007669"/>
    <property type="project" value="UniProtKB-UniRule"/>
</dbReference>
<evidence type="ECO:0000256" key="5">
    <source>
        <dbReference type="ARBA" id="ARBA00022692"/>
    </source>
</evidence>
<evidence type="ECO:0000256" key="4">
    <source>
        <dbReference type="ARBA" id="ARBA00022475"/>
    </source>
</evidence>
<dbReference type="PANTHER" id="PTHR48086">
    <property type="entry name" value="SODIUM/PROLINE SYMPORTER-RELATED"/>
    <property type="match status" value="1"/>
</dbReference>
<feature type="transmembrane region" description="Helical" evidence="14">
    <location>
        <begin position="6"/>
        <end position="26"/>
    </location>
</feature>
<dbReference type="Pfam" id="PF00474">
    <property type="entry name" value="SSF"/>
    <property type="match status" value="1"/>
</dbReference>
<comment type="subcellular location">
    <subcellularLocation>
        <location evidence="1 14">Cell membrane</location>
        <topology evidence="1 14">Multi-pass membrane protein</topology>
    </subcellularLocation>
</comment>
<comment type="similarity">
    <text evidence="2 13">Belongs to the sodium:solute symporter (SSF) (TC 2.A.21) family.</text>
</comment>
<feature type="transmembrane region" description="Helical" evidence="14">
    <location>
        <begin position="392"/>
        <end position="413"/>
    </location>
</feature>
<comment type="catalytic activity">
    <reaction evidence="12">
        <text>L-proline(in) + Na(+)(in) = L-proline(out) + Na(+)(out)</text>
        <dbReference type="Rhea" id="RHEA:28967"/>
        <dbReference type="ChEBI" id="CHEBI:29101"/>
        <dbReference type="ChEBI" id="CHEBI:60039"/>
    </reaction>
</comment>
<organism evidence="15 16">
    <name type="scientific">candidate division LCP-89 bacterium B3_LCP</name>
    <dbReference type="NCBI Taxonomy" id="2012998"/>
    <lineage>
        <taxon>Bacteria</taxon>
        <taxon>Pseudomonadati</taxon>
        <taxon>Bacteria division LCP-89</taxon>
    </lineage>
</organism>
<accession>A0A532UUB6</accession>
<dbReference type="InterPro" id="IPR050277">
    <property type="entry name" value="Sodium:Solute_Symporter"/>
</dbReference>
<feature type="transmembrane region" description="Helical" evidence="14">
    <location>
        <begin position="366"/>
        <end position="386"/>
    </location>
</feature>
<feature type="transmembrane region" description="Helical" evidence="14">
    <location>
        <begin position="193"/>
        <end position="213"/>
    </location>
</feature>
<evidence type="ECO:0000256" key="7">
    <source>
        <dbReference type="ARBA" id="ARBA00022989"/>
    </source>
</evidence>
<keyword evidence="6 14" id="KW-0769">Symport</keyword>
<evidence type="ECO:0000256" key="6">
    <source>
        <dbReference type="ARBA" id="ARBA00022847"/>
    </source>
</evidence>
<dbReference type="InterPro" id="IPR001734">
    <property type="entry name" value="Na/solute_symporter"/>
</dbReference>
<keyword evidence="14" id="KW-0029">Amino-acid transport</keyword>
<feature type="transmembrane region" description="Helical" evidence="14">
    <location>
        <begin position="47"/>
        <end position="71"/>
    </location>
</feature>
<dbReference type="AlphaFoldDB" id="A0A532UUB6"/>
<keyword evidence="4 14" id="KW-1003">Cell membrane</keyword>
<dbReference type="InterPro" id="IPR038377">
    <property type="entry name" value="Na/Glc_symporter_sf"/>
</dbReference>
<evidence type="ECO:0000256" key="13">
    <source>
        <dbReference type="RuleBase" id="RU362091"/>
    </source>
</evidence>
<evidence type="ECO:0000313" key="15">
    <source>
        <dbReference type="EMBL" id="TKJ38452.1"/>
    </source>
</evidence>
<comment type="caution">
    <text evidence="15">The sequence shown here is derived from an EMBL/GenBank/DDBJ whole genome shotgun (WGS) entry which is preliminary data.</text>
</comment>
<protein>
    <recommendedName>
        <fullName evidence="14">Sodium/proline symporter</fullName>
    </recommendedName>
    <alternativeName>
        <fullName evidence="14">Proline permease</fullName>
    </alternativeName>
</protein>
<feature type="transmembrane region" description="Helical" evidence="14">
    <location>
        <begin position="164"/>
        <end position="186"/>
    </location>
</feature>
<dbReference type="PROSITE" id="PS50283">
    <property type="entry name" value="NA_SOLUT_SYMP_3"/>
    <property type="match status" value="1"/>
</dbReference>
<evidence type="ECO:0000256" key="1">
    <source>
        <dbReference type="ARBA" id="ARBA00004651"/>
    </source>
</evidence>
<feature type="transmembrane region" description="Helical" evidence="14">
    <location>
        <begin position="125"/>
        <end position="144"/>
    </location>
</feature>
<dbReference type="Gene3D" id="1.20.1730.10">
    <property type="entry name" value="Sodium/glucose cotransporter"/>
    <property type="match status" value="1"/>
</dbReference>
<comment type="function">
    <text evidence="14">Catalyzes the sodium-dependent uptake of extracellular L-proline.</text>
</comment>
<dbReference type="CDD" id="cd11475">
    <property type="entry name" value="SLC5sbd_PutP"/>
    <property type="match status" value="1"/>
</dbReference>
<keyword evidence="5 14" id="KW-0812">Transmembrane</keyword>
<feature type="transmembrane region" description="Helical" evidence="14">
    <location>
        <begin position="275"/>
        <end position="299"/>
    </location>
</feature>
<dbReference type="GO" id="GO:0005298">
    <property type="term" value="F:proline:sodium symporter activity"/>
    <property type="evidence" value="ECO:0007669"/>
    <property type="project" value="UniProtKB-UniRule"/>
</dbReference>
<keyword evidence="10 14" id="KW-0472">Membrane</keyword>
<keyword evidence="11 14" id="KW-0739">Sodium transport</keyword>
<feature type="transmembrane region" description="Helical" evidence="14">
    <location>
        <begin position="448"/>
        <end position="469"/>
    </location>
</feature>
<keyword evidence="3 14" id="KW-0813">Transport</keyword>
<dbReference type="Proteomes" id="UP000319619">
    <property type="component" value="Unassembled WGS sequence"/>
</dbReference>
<sequence length="479" mass="51305">MESSAPKLILIIYIIYLAVLLTVGFLTRRRTKTVADYFLGGRKIGPWLTAVSSTASSESGWVVLGATGMVYANGLSAWWFMPGCLAGYLVNWLFLAGKMRQHSEDNQSITVPDYISYSFGDRLNTLRSVAVLIIFFCMLGYVAAQFTASGKAFEAIFGWNYATGVLLGAVIIVIYTLMGGYFAVVWTDLIQGILMAFGLVVMPIVAFFAVGGADVVLNAAPNPEFFTWAGGKTGSALFGLIVGLLGIGLGYPGQPHVITRYMGAASDEVIRRGRIISIVWGVLVFGGAVLLGLVGRALIPNLEDSEHLFPRAALLLLHPIVAGIMLSAILSAIMSTASSQLLVAASSVVKDLYESLFGKDPGEKKLVNLSRIAVLLLGTLAILLALAEVRVIFWFVLFAWSGMGAAFGPIMLLSVSKFKVNFWGALSCMITGFGVTVIWKLTGLSDSVIYELVPAFVLAFLAAWGVTVVTRGGMLNDTN</sequence>
<evidence type="ECO:0000256" key="10">
    <source>
        <dbReference type="ARBA" id="ARBA00023136"/>
    </source>
</evidence>
<dbReference type="PANTHER" id="PTHR48086:SF3">
    <property type="entry name" value="SODIUM_PROLINE SYMPORTER"/>
    <property type="match status" value="1"/>
</dbReference>
<gene>
    <name evidence="15" type="ORF">CEE37_13115</name>
</gene>
<keyword evidence="7 14" id="KW-1133">Transmembrane helix</keyword>
<dbReference type="GO" id="GO:0015824">
    <property type="term" value="P:proline transport"/>
    <property type="evidence" value="ECO:0007669"/>
    <property type="project" value="UniProtKB-UniRule"/>
</dbReference>
<evidence type="ECO:0000256" key="14">
    <source>
        <dbReference type="RuleBase" id="RU366012"/>
    </source>
</evidence>
<dbReference type="InterPro" id="IPR011851">
    <property type="entry name" value="Na/Pro_symporter"/>
</dbReference>
<evidence type="ECO:0000256" key="11">
    <source>
        <dbReference type="ARBA" id="ARBA00023201"/>
    </source>
</evidence>
<feature type="transmembrane region" description="Helical" evidence="14">
    <location>
        <begin position="319"/>
        <end position="345"/>
    </location>
</feature>
<evidence type="ECO:0000256" key="9">
    <source>
        <dbReference type="ARBA" id="ARBA00023065"/>
    </source>
</evidence>
<keyword evidence="9 14" id="KW-0406">Ion transport</keyword>
<evidence type="ECO:0000256" key="12">
    <source>
        <dbReference type="ARBA" id="ARBA00033708"/>
    </source>
</evidence>
<evidence type="ECO:0000256" key="8">
    <source>
        <dbReference type="ARBA" id="ARBA00023053"/>
    </source>
</evidence>
<name>A0A532UUB6_UNCL8</name>
<feature type="transmembrane region" description="Helical" evidence="14">
    <location>
        <begin position="420"/>
        <end position="442"/>
    </location>
</feature>
<feature type="transmembrane region" description="Helical" evidence="14">
    <location>
        <begin position="233"/>
        <end position="254"/>
    </location>
</feature>
<evidence type="ECO:0000256" key="2">
    <source>
        <dbReference type="ARBA" id="ARBA00006434"/>
    </source>
</evidence>
<dbReference type="NCBIfam" id="TIGR00813">
    <property type="entry name" value="sss"/>
    <property type="match status" value="1"/>
</dbReference>
<proteinExistence type="inferred from homology"/>
<dbReference type="GO" id="GO:0005886">
    <property type="term" value="C:plasma membrane"/>
    <property type="evidence" value="ECO:0007669"/>
    <property type="project" value="UniProtKB-SubCell"/>
</dbReference>
<dbReference type="EMBL" id="NJBN01000010">
    <property type="protein sequence ID" value="TKJ38452.1"/>
    <property type="molecule type" value="Genomic_DNA"/>
</dbReference>
<evidence type="ECO:0000256" key="3">
    <source>
        <dbReference type="ARBA" id="ARBA00022448"/>
    </source>
</evidence>
<evidence type="ECO:0000313" key="16">
    <source>
        <dbReference type="Proteomes" id="UP000319619"/>
    </source>
</evidence>
<reference evidence="15 16" key="1">
    <citation type="submission" date="2017-06" db="EMBL/GenBank/DDBJ databases">
        <title>Novel microbial phyla capable of carbon fixation and sulfur reduction in deep-sea sediments.</title>
        <authorList>
            <person name="Huang J."/>
            <person name="Baker B."/>
            <person name="Wang Y."/>
        </authorList>
    </citation>
    <scope>NUCLEOTIDE SEQUENCE [LARGE SCALE GENOMIC DNA]</scope>
    <source>
        <strain evidence="15">B3_LCP</strain>
    </source>
</reference>